<evidence type="ECO:0000313" key="3">
    <source>
        <dbReference type="Proteomes" id="UP001166286"/>
    </source>
</evidence>
<dbReference type="EMBL" id="JAFEKC020000011">
    <property type="protein sequence ID" value="KAK0512169.1"/>
    <property type="molecule type" value="Genomic_DNA"/>
</dbReference>
<reference evidence="2" key="1">
    <citation type="submission" date="2023-03" db="EMBL/GenBank/DDBJ databases">
        <title>Complete genome of Cladonia borealis.</title>
        <authorList>
            <person name="Park H."/>
        </authorList>
    </citation>
    <scope>NUCLEOTIDE SEQUENCE</scope>
    <source>
        <strain evidence="2">ANT050790</strain>
    </source>
</reference>
<keyword evidence="1" id="KW-0175">Coiled coil</keyword>
<dbReference type="AlphaFoldDB" id="A0AA39R1I6"/>
<evidence type="ECO:0008006" key="4">
    <source>
        <dbReference type="Google" id="ProtNLM"/>
    </source>
</evidence>
<comment type="caution">
    <text evidence="2">The sequence shown here is derived from an EMBL/GenBank/DDBJ whole genome shotgun (WGS) entry which is preliminary data.</text>
</comment>
<dbReference type="Pfam" id="PF04229">
    <property type="entry name" value="GrpB"/>
    <property type="match status" value="1"/>
</dbReference>
<dbReference type="Proteomes" id="UP001166286">
    <property type="component" value="Unassembled WGS sequence"/>
</dbReference>
<dbReference type="InterPro" id="IPR043519">
    <property type="entry name" value="NT_sf"/>
</dbReference>
<sequence length="260" mass="30127">MEITISAYDAEWPAQFEAIKDELASDLAEEGIRFLSIEHIGSTSIPGLVAKPIIDILIVIPSADFNPLRLQEVKDALGWGARQGGYHYIGDGGVKGRWSFKLGDVEPSRNVYVVAEGSLPLRSCLALRETLRANEGLREEYARLKKGLAQTEYDNVMQYATLKNPLIRRILREAGWSEEDIDEKERQSVQDWPREVEVLDFGRSWWGRVSDFGFTVLEFCKRGYYWLTTYLTCFWRRYRGTTSWEDSYCTEDVERDWKDW</sequence>
<evidence type="ECO:0000256" key="1">
    <source>
        <dbReference type="SAM" id="Coils"/>
    </source>
</evidence>
<dbReference type="InterPro" id="IPR007344">
    <property type="entry name" value="GrpB/CoaE"/>
</dbReference>
<accession>A0AA39R1I6</accession>
<dbReference type="Gene3D" id="3.30.460.10">
    <property type="entry name" value="Beta Polymerase, domain 2"/>
    <property type="match status" value="1"/>
</dbReference>
<keyword evidence="3" id="KW-1185">Reference proteome</keyword>
<protein>
    <recommendedName>
        <fullName evidence="4">GrpB family protein</fullName>
    </recommendedName>
</protein>
<dbReference type="PANTHER" id="PTHR34822:SF1">
    <property type="entry name" value="GRPB FAMILY PROTEIN"/>
    <property type="match status" value="1"/>
</dbReference>
<gene>
    <name evidence="2" type="ORF">JMJ35_005297</name>
</gene>
<feature type="coiled-coil region" evidence="1">
    <location>
        <begin position="127"/>
        <end position="154"/>
    </location>
</feature>
<dbReference type="PANTHER" id="PTHR34822">
    <property type="entry name" value="GRPB DOMAIN PROTEIN (AFU_ORTHOLOGUE AFUA_1G01530)"/>
    <property type="match status" value="1"/>
</dbReference>
<proteinExistence type="predicted"/>
<name>A0AA39R1I6_9LECA</name>
<organism evidence="2 3">
    <name type="scientific">Cladonia borealis</name>
    <dbReference type="NCBI Taxonomy" id="184061"/>
    <lineage>
        <taxon>Eukaryota</taxon>
        <taxon>Fungi</taxon>
        <taxon>Dikarya</taxon>
        <taxon>Ascomycota</taxon>
        <taxon>Pezizomycotina</taxon>
        <taxon>Lecanoromycetes</taxon>
        <taxon>OSLEUM clade</taxon>
        <taxon>Lecanoromycetidae</taxon>
        <taxon>Lecanorales</taxon>
        <taxon>Lecanorineae</taxon>
        <taxon>Cladoniaceae</taxon>
        <taxon>Cladonia</taxon>
    </lineage>
</organism>
<dbReference type="SUPFAM" id="SSF81301">
    <property type="entry name" value="Nucleotidyltransferase"/>
    <property type="match status" value="1"/>
</dbReference>
<evidence type="ECO:0000313" key="2">
    <source>
        <dbReference type="EMBL" id="KAK0512169.1"/>
    </source>
</evidence>